<evidence type="ECO:0000313" key="2">
    <source>
        <dbReference type="EMBL" id="CAF0973358.1"/>
    </source>
</evidence>
<feature type="region of interest" description="Disordered" evidence="1">
    <location>
        <begin position="169"/>
        <end position="190"/>
    </location>
</feature>
<evidence type="ECO:0000313" key="4">
    <source>
        <dbReference type="Proteomes" id="UP000682733"/>
    </source>
</evidence>
<dbReference type="EMBL" id="CAJOBA010005475">
    <property type="protein sequence ID" value="CAF3744593.1"/>
    <property type="molecule type" value="Genomic_DNA"/>
</dbReference>
<dbReference type="Proteomes" id="UP000682733">
    <property type="component" value="Unassembled WGS sequence"/>
</dbReference>
<sequence>LIDDWMVMFLNINYAKLASAREKGKEDEYLTQHRPYSLSTNNKFFKHQQDEECLDDCIIDELLSSPLRSPESPKTDTVLKKSDTINGPSIKRARFSSSTNVPKNNIKEDDIRNTAIDSCSDYVHGRESMLASLVFSAATTEVVLFFSGENQPSIIHLKYQRNNHYSRQFSISQERQQQTTDDSNNSTTQPHLAVFDKENGSEKSNFVGKQFGNELRNLSEKEIVVSHNFSIPHAEKQSTHLNNTIRNKNSNNILKNDCQTSLPFEPKFDLEFQFSPPSTFNDFSDDKENENVHNNDKFINELCTPFKKKNEMKVLAQNLSNSWSTLKRTSCVSSLTQSNRLSQRLSDDRSQYSSLEHDMIIENITDIHISPLEISQLSSSKTNDYCPMSTLNKQQSLDAKNCITRINTPPFSSLDKQQLRTITKLGLSASQHQQRSPKSLYTNCNQQLGTNNKNFTKIEQRSEWKNCLLSEIQTESRYSIFLDQTINRDSDIVPLKPIEQEKEDLRKFIRENDPSLLKKFDHFQNVVVQENQFSQKLHSSPSLINISAQESSQSSVIYDDRKKSNDSMIQPIQSSLLRKLSNEIIPPSLMLREDKDPSIIEIHLEKEPFNQVHENLLNFILPYYKSLRTKNIWPENLNFISLHASYELIKQISENHRNVYDNDQNEILTQLMFIYSITSFLYVFAYCSLQTAVYHVENIILQNMKYICVGVEHGKPLFNILNKTYTSFQNILHPKLYQTKTILLSFLNDKRKKSFPDPKFLIVVQYESMDLMKDIYSVITDIDEIHPHIYDMEKTLTNFEILKLHDLSVLTRDYNHMGISEYRQPDILINSSTSILVFDLNKKLDISKIRQKIQNIIEQTNHLHIAILTSGSTPDFILSSYIAPINQIKSFHHLNEFAIFVAEIVQQLPKPNYVLAPTASDNVNMSCLSLNTLIDHCPDIPSLNLKGTEITMIQSFTTTSRLKNDKSIKVE</sequence>
<evidence type="ECO:0000313" key="3">
    <source>
        <dbReference type="EMBL" id="CAF3744593.1"/>
    </source>
</evidence>
<accession>A0A8S2IF56</accession>
<comment type="caution">
    <text evidence="3">The sequence shown here is derived from an EMBL/GenBank/DDBJ whole genome shotgun (WGS) entry which is preliminary data.</text>
</comment>
<name>A0A8S2IF56_9BILA</name>
<feature type="non-terminal residue" evidence="3">
    <location>
        <position position="1"/>
    </location>
</feature>
<evidence type="ECO:0000256" key="1">
    <source>
        <dbReference type="SAM" id="MobiDB-lite"/>
    </source>
</evidence>
<reference evidence="3" key="1">
    <citation type="submission" date="2021-02" db="EMBL/GenBank/DDBJ databases">
        <authorList>
            <person name="Nowell W R."/>
        </authorList>
    </citation>
    <scope>NUCLEOTIDE SEQUENCE</scope>
</reference>
<dbReference type="AlphaFoldDB" id="A0A8S2IF56"/>
<dbReference type="EMBL" id="CAJNOK010005469">
    <property type="protein sequence ID" value="CAF0973358.1"/>
    <property type="molecule type" value="Genomic_DNA"/>
</dbReference>
<organism evidence="3 4">
    <name type="scientific">Didymodactylos carnosus</name>
    <dbReference type="NCBI Taxonomy" id="1234261"/>
    <lineage>
        <taxon>Eukaryota</taxon>
        <taxon>Metazoa</taxon>
        <taxon>Spiralia</taxon>
        <taxon>Gnathifera</taxon>
        <taxon>Rotifera</taxon>
        <taxon>Eurotatoria</taxon>
        <taxon>Bdelloidea</taxon>
        <taxon>Philodinida</taxon>
        <taxon>Philodinidae</taxon>
        <taxon>Didymodactylos</taxon>
    </lineage>
</organism>
<gene>
    <name evidence="2" type="ORF">OVA965_LOCUS13216</name>
    <name evidence="3" type="ORF">TMI583_LOCUS13219</name>
</gene>
<protein>
    <submittedName>
        <fullName evidence="3">Uncharacterized protein</fullName>
    </submittedName>
</protein>
<dbReference type="Proteomes" id="UP000677228">
    <property type="component" value="Unassembled WGS sequence"/>
</dbReference>
<proteinExistence type="predicted"/>